<organism evidence="2 3">
    <name type="scientific">Erythroxylum novogranatense</name>
    <dbReference type="NCBI Taxonomy" id="1862640"/>
    <lineage>
        <taxon>Eukaryota</taxon>
        <taxon>Viridiplantae</taxon>
        <taxon>Streptophyta</taxon>
        <taxon>Embryophyta</taxon>
        <taxon>Tracheophyta</taxon>
        <taxon>Spermatophyta</taxon>
        <taxon>Magnoliopsida</taxon>
        <taxon>eudicotyledons</taxon>
        <taxon>Gunneridae</taxon>
        <taxon>Pentapetalae</taxon>
        <taxon>rosids</taxon>
        <taxon>fabids</taxon>
        <taxon>Malpighiales</taxon>
        <taxon>Erythroxylaceae</taxon>
        <taxon>Erythroxylum</taxon>
    </lineage>
</organism>
<evidence type="ECO:0000256" key="1">
    <source>
        <dbReference type="SAM" id="MobiDB-lite"/>
    </source>
</evidence>
<evidence type="ECO:0000313" key="3">
    <source>
        <dbReference type="Proteomes" id="UP001159364"/>
    </source>
</evidence>
<name>A0AAV8UG02_9ROSI</name>
<gene>
    <name evidence="2" type="ORF">K2173_025240</name>
</gene>
<feature type="region of interest" description="Disordered" evidence="1">
    <location>
        <begin position="86"/>
        <end position="161"/>
    </location>
</feature>
<proteinExistence type="predicted"/>
<keyword evidence="3" id="KW-1185">Reference proteome</keyword>
<protein>
    <submittedName>
        <fullName evidence="2">Uncharacterized protein</fullName>
    </submittedName>
</protein>
<accession>A0AAV8UG02</accession>
<evidence type="ECO:0000313" key="2">
    <source>
        <dbReference type="EMBL" id="KAJ8900463.1"/>
    </source>
</evidence>
<feature type="compositionally biased region" description="Basic and acidic residues" evidence="1">
    <location>
        <begin position="140"/>
        <end position="161"/>
    </location>
</feature>
<dbReference type="EMBL" id="JAIWQS010000008">
    <property type="protein sequence ID" value="KAJ8900463.1"/>
    <property type="molecule type" value="Genomic_DNA"/>
</dbReference>
<feature type="compositionally biased region" description="Acidic residues" evidence="1">
    <location>
        <begin position="90"/>
        <end position="100"/>
    </location>
</feature>
<reference evidence="2 3" key="1">
    <citation type="submission" date="2021-09" db="EMBL/GenBank/DDBJ databases">
        <title>Genomic insights and catalytic innovation underlie evolution of tropane alkaloids biosynthesis.</title>
        <authorList>
            <person name="Wang Y.-J."/>
            <person name="Tian T."/>
            <person name="Huang J.-P."/>
            <person name="Huang S.-X."/>
        </authorList>
    </citation>
    <scope>NUCLEOTIDE SEQUENCE [LARGE SCALE GENOMIC DNA]</scope>
    <source>
        <strain evidence="2">KIB-2018</strain>
        <tissue evidence="2">Leaf</tissue>
    </source>
</reference>
<comment type="caution">
    <text evidence="2">The sequence shown here is derived from an EMBL/GenBank/DDBJ whole genome shotgun (WGS) entry which is preliminary data.</text>
</comment>
<dbReference type="AlphaFoldDB" id="A0AAV8UG02"/>
<sequence length="196" mass="22427">MEMMRTEFFREYVDGSFLPLLTTSDKPESIFSGHRSPKTGKCKPNSRQEIGDEQVIPELTAQEVLSNYFVISLYKQKDIIPLNISGDATESSEDEEDPVFNDESAKTREPPTELTPGLELGQPNDTSEVAEESGAVQEGKPIEKGKDEEEKEKEKAKDPEKEKVREILLNISLYRNKCKFFIWTFKHIFKFPPNAY</sequence>
<feature type="region of interest" description="Disordered" evidence="1">
    <location>
        <begin position="28"/>
        <end position="47"/>
    </location>
</feature>
<dbReference type="Proteomes" id="UP001159364">
    <property type="component" value="Linkage Group LG08"/>
</dbReference>